<organism evidence="1 2">
    <name type="scientific">Brucella tritici</name>
    <dbReference type="NCBI Taxonomy" id="94626"/>
    <lineage>
        <taxon>Bacteria</taxon>
        <taxon>Pseudomonadati</taxon>
        <taxon>Pseudomonadota</taxon>
        <taxon>Alphaproteobacteria</taxon>
        <taxon>Hyphomicrobiales</taxon>
        <taxon>Brucellaceae</taxon>
        <taxon>Brucella/Ochrobactrum group</taxon>
        <taxon>Brucella</taxon>
    </lineage>
</organism>
<evidence type="ECO:0000313" key="2">
    <source>
        <dbReference type="Proteomes" id="UP000430843"/>
    </source>
</evidence>
<comment type="caution">
    <text evidence="1">The sequence shown here is derived from an EMBL/GenBank/DDBJ whole genome shotgun (WGS) entry which is preliminary data.</text>
</comment>
<accession>A0A833CM79</accession>
<name>A0A833CM79_9HYPH</name>
<dbReference type="InterPro" id="IPR021508">
    <property type="entry name" value="Gp17-like"/>
</dbReference>
<gene>
    <name evidence="1" type="ORF">F9K91_10495</name>
</gene>
<proteinExistence type="predicted"/>
<dbReference type="AlphaFoldDB" id="A0A833CM79"/>
<sequence>MEEQLTALLLNAAGLTAHVPAANMHWVRAPQGTKPTYLVMQVISGDPDYHMQGPSGYAVHRLQIDIYGLTYTAVKGAKDALVQLLSGYKGGIFQGIFVDSERDLPAMDAGEVSALFRKSIDFIVHHLEN</sequence>
<dbReference type="EMBL" id="WBWA01000008">
    <property type="protein sequence ID" value="KAB2665159.1"/>
    <property type="molecule type" value="Genomic_DNA"/>
</dbReference>
<dbReference type="Pfam" id="PF11367">
    <property type="entry name" value="Tail_completion_gp17"/>
    <property type="match status" value="1"/>
</dbReference>
<protein>
    <submittedName>
        <fullName evidence="1">DUF3168 domain-containing protein</fullName>
    </submittedName>
</protein>
<keyword evidence="2" id="KW-1185">Reference proteome</keyword>
<dbReference type="RefSeq" id="WP_151677768.1">
    <property type="nucleotide sequence ID" value="NZ_WBWA01000008.1"/>
</dbReference>
<dbReference type="Proteomes" id="UP000430843">
    <property type="component" value="Unassembled WGS sequence"/>
</dbReference>
<reference evidence="1 2" key="1">
    <citation type="submission" date="2019-09" db="EMBL/GenBank/DDBJ databases">
        <title>Taxonomic organization of the family Brucellaceae based on a phylogenomic approach.</title>
        <authorList>
            <person name="Leclercq S."/>
            <person name="Cloeckaert A."/>
            <person name="Zygmunt M.S."/>
        </authorList>
    </citation>
    <scope>NUCLEOTIDE SEQUENCE [LARGE SCALE GENOMIC DNA]</scope>
    <source>
        <strain evidence="1 2">LMG 18957</strain>
    </source>
</reference>
<evidence type="ECO:0000313" key="1">
    <source>
        <dbReference type="EMBL" id="KAB2665159.1"/>
    </source>
</evidence>